<gene>
    <name evidence="3" type="ORF">BSZ40_06930</name>
</gene>
<keyword evidence="2" id="KW-0732">Signal</keyword>
<evidence type="ECO:0000256" key="2">
    <source>
        <dbReference type="SAM" id="SignalP"/>
    </source>
</evidence>
<evidence type="ECO:0000313" key="4">
    <source>
        <dbReference type="Proteomes" id="UP000185612"/>
    </source>
</evidence>
<proteinExistence type="predicted"/>
<protein>
    <recommendedName>
        <fullName evidence="5">Dienelactone hydrolase domain-containing protein</fullName>
    </recommendedName>
</protein>
<dbReference type="Gene3D" id="3.40.50.1820">
    <property type="entry name" value="alpha/beta hydrolase"/>
    <property type="match status" value="1"/>
</dbReference>
<evidence type="ECO:0008006" key="5">
    <source>
        <dbReference type="Google" id="ProtNLM"/>
    </source>
</evidence>
<dbReference type="OrthoDB" id="9808543at2"/>
<accession>A0A1Q5PVT3</accession>
<evidence type="ECO:0000256" key="1">
    <source>
        <dbReference type="SAM" id="MobiDB-lite"/>
    </source>
</evidence>
<feature type="compositionally biased region" description="Low complexity" evidence="1">
    <location>
        <begin position="29"/>
        <end position="39"/>
    </location>
</feature>
<feature type="chain" id="PRO_5012434380" description="Dienelactone hydrolase domain-containing protein" evidence="2">
    <location>
        <begin position="24"/>
        <end position="536"/>
    </location>
</feature>
<sequence length="536" mass="55348">MRLSGSYWLAALALVCAPLGACASPAPPTASAGPTTSPPVETAGADGPHAPADRVLAPPSAQASADGQSTIIDLDLGNVTAGQYAAPVRGVIVTPRQASGPTPVIVVSHLRAPNCSDQTFAYPCADGATELRFDRGMTYLGQALASAGYTVLIPDMGGIFVGSDLTVPYDQHRLWRASVQQLLEAITRPTAAAELGVERVAPLDLRRVGLVTHSRSGTVVESAQQLFGPDNLRAVLAYAPAYDTFDLESISPAPAAVPYLAVVGLADADVGPSANLWLGHYLGQERQHSAAVVALPGLGHLLVNPAASAALGDDRRGCDLLECPDAATHERVLTEVSLDWLGAHLLGADTQLPVRADQELPATVAGLPAHWLAATPQATARLAPADLAAAAAGTAQVCRHVDPMNPEPVADACPEPEQGVVQIVTPVAHLTDAIAAVEVAGARGVAVHVAPAGTDPQGGAALRVTLTLRDGQEHVVRVPPTDPALRSRASEHDNGSYQLGTIRVALPPEVSAGTITQVRLRSDGLPVEVRGVDFWQ</sequence>
<dbReference type="STRING" id="52770.BSZ40_06930"/>
<dbReference type="RefSeq" id="WP_073824569.1">
    <property type="nucleotide sequence ID" value="NZ_MQVS01000006.1"/>
</dbReference>
<dbReference type="InParanoid" id="A0A1Q5PVT3"/>
<evidence type="ECO:0000313" key="3">
    <source>
        <dbReference type="EMBL" id="OKL51572.1"/>
    </source>
</evidence>
<comment type="caution">
    <text evidence="3">The sequence shown here is derived from an EMBL/GenBank/DDBJ whole genome shotgun (WGS) entry which is preliminary data.</text>
</comment>
<keyword evidence="4" id="KW-1185">Reference proteome</keyword>
<feature type="region of interest" description="Disordered" evidence="1">
    <location>
        <begin position="26"/>
        <end position="54"/>
    </location>
</feature>
<organism evidence="3 4">
    <name type="scientific">Buchananella hordeovulneris</name>
    <dbReference type="NCBI Taxonomy" id="52770"/>
    <lineage>
        <taxon>Bacteria</taxon>
        <taxon>Bacillati</taxon>
        <taxon>Actinomycetota</taxon>
        <taxon>Actinomycetes</taxon>
        <taxon>Actinomycetales</taxon>
        <taxon>Actinomycetaceae</taxon>
        <taxon>Buchananella</taxon>
    </lineage>
</organism>
<dbReference type="EMBL" id="MQVS01000006">
    <property type="protein sequence ID" value="OKL51572.1"/>
    <property type="molecule type" value="Genomic_DNA"/>
</dbReference>
<dbReference type="SUPFAM" id="SSF53474">
    <property type="entry name" value="alpha/beta-Hydrolases"/>
    <property type="match status" value="1"/>
</dbReference>
<name>A0A1Q5PVT3_9ACTO</name>
<dbReference type="Proteomes" id="UP000185612">
    <property type="component" value="Unassembled WGS sequence"/>
</dbReference>
<dbReference type="AlphaFoldDB" id="A0A1Q5PVT3"/>
<dbReference type="InterPro" id="IPR029058">
    <property type="entry name" value="AB_hydrolase_fold"/>
</dbReference>
<feature type="signal peptide" evidence="2">
    <location>
        <begin position="1"/>
        <end position="23"/>
    </location>
</feature>
<reference evidence="4" key="1">
    <citation type="submission" date="2016-12" db="EMBL/GenBank/DDBJ databases">
        <authorList>
            <person name="Meng X."/>
        </authorList>
    </citation>
    <scope>NUCLEOTIDE SEQUENCE [LARGE SCALE GENOMIC DNA]</scope>
    <source>
        <strain evidence="4">DSM 20732</strain>
    </source>
</reference>